<keyword evidence="1" id="KW-0472">Membrane</keyword>
<dbReference type="RefSeq" id="WP_345049098.1">
    <property type="nucleotide sequence ID" value="NZ_BAABDK010000001.1"/>
</dbReference>
<protein>
    <recommendedName>
        <fullName evidence="4">DUF2339 domain-containing protein</fullName>
    </recommendedName>
</protein>
<evidence type="ECO:0008006" key="4">
    <source>
        <dbReference type="Google" id="ProtNLM"/>
    </source>
</evidence>
<dbReference type="Proteomes" id="UP001501469">
    <property type="component" value="Unassembled WGS sequence"/>
</dbReference>
<gene>
    <name evidence="2" type="ORF">GCM10022409_01260</name>
</gene>
<dbReference type="EMBL" id="BAABDK010000001">
    <property type="protein sequence ID" value="GAA4021383.1"/>
    <property type="molecule type" value="Genomic_DNA"/>
</dbReference>
<comment type="caution">
    <text evidence="2">The sequence shown here is derived from an EMBL/GenBank/DDBJ whole genome shotgun (WGS) entry which is preliminary data.</text>
</comment>
<accession>A0ABP7T7C1</accession>
<feature type="transmembrane region" description="Helical" evidence="1">
    <location>
        <begin position="36"/>
        <end position="53"/>
    </location>
</feature>
<evidence type="ECO:0000313" key="3">
    <source>
        <dbReference type="Proteomes" id="UP001501469"/>
    </source>
</evidence>
<sequence>MTDFLTTWGSTPLAILKWVLLGLLLTSSRIWNNSRLATGMFLGLLLVGLGFLFKVEHWTGGDAFIIGGPLVVMLTYGLWFRAKSQPELLDYLKLAWVLAAMSTVETTSLFRPLIKPLAGIAEALFWAVALLYVYQRWIHRPVPESE</sequence>
<feature type="transmembrane region" description="Helical" evidence="1">
    <location>
        <begin position="6"/>
        <end position="24"/>
    </location>
</feature>
<keyword evidence="3" id="KW-1185">Reference proteome</keyword>
<keyword evidence="1" id="KW-0812">Transmembrane</keyword>
<evidence type="ECO:0000313" key="2">
    <source>
        <dbReference type="EMBL" id="GAA4021383.1"/>
    </source>
</evidence>
<evidence type="ECO:0000256" key="1">
    <source>
        <dbReference type="SAM" id="Phobius"/>
    </source>
</evidence>
<feature type="transmembrane region" description="Helical" evidence="1">
    <location>
        <begin position="116"/>
        <end position="134"/>
    </location>
</feature>
<organism evidence="2 3">
    <name type="scientific">Hymenobacter glaciei</name>
    <dbReference type="NCBI Taxonomy" id="877209"/>
    <lineage>
        <taxon>Bacteria</taxon>
        <taxon>Pseudomonadati</taxon>
        <taxon>Bacteroidota</taxon>
        <taxon>Cytophagia</taxon>
        <taxon>Cytophagales</taxon>
        <taxon>Hymenobacteraceae</taxon>
        <taxon>Hymenobacter</taxon>
    </lineage>
</organism>
<feature type="transmembrane region" description="Helical" evidence="1">
    <location>
        <begin position="59"/>
        <end position="79"/>
    </location>
</feature>
<proteinExistence type="predicted"/>
<keyword evidence="1" id="KW-1133">Transmembrane helix</keyword>
<name>A0ABP7T7C1_9BACT</name>
<reference evidence="3" key="1">
    <citation type="journal article" date="2019" name="Int. J. Syst. Evol. Microbiol.">
        <title>The Global Catalogue of Microorganisms (GCM) 10K type strain sequencing project: providing services to taxonomists for standard genome sequencing and annotation.</title>
        <authorList>
            <consortium name="The Broad Institute Genomics Platform"/>
            <consortium name="The Broad Institute Genome Sequencing Center for Infectious Disease"/>
            <person name="Wu L."/>
            <person name="Ma J."/>
        </authorList>
    </citation>
    <scope>NUCLEOTIDE SEQUENCE [LARGE SCALE GENOMIC DNA]</scope>
    <source>
        <strain evidence="3">JCM 17225</strain>
    </source>
</reference>